<organism evidence="1 2">
    <name type="scientific">Aquilegia coerulea</name>
    <name type="common">Rocky mountain columbine</name>
    <dbReference type="NCBI Taxonomy" id="218851"/>
    <lineage>
        <taxon>Eukaryota</taxon>
        <taxon>Viridiplantae</taxon>
        <taxon>Streptophyta</taxon>
        <taxon>Embryophyta</taxon>
        <taxon>Tracheophyta</taxon>
        <taxon>Spermatophyta</taxon>
        <taxon>Magnoliopsida</taxon>
        <taxon>Ranunculales</taxon>
        <taxon>Ranunculaceae</taxon>
        <taxon>Thalictroideae</taxon>
        <taxon>Aquilegia</taxon>
    </lineage>
</organism>
<evidence type="ECO:0000313" key="1">
    <source>
        <dbReference type="EMBL" id="PIA25910.1"/>
    </source>
</evidence>
<evidence type="ECO:0000313" key="2">
    <source>
        <dbReference type="Proteomes" id="UP000230069"/>
    </source>
</evidence>
<keyword evidence="2" id="KW-1185">Reference proteome</keyword>
<dbReference type="InParanoid" id="A0A2G5C3R3"/>
<dbReference type="AlphaFoldDB" id="A0A2G5C3R3"/>
<name>A0A2G5C3R3_AQUCA</name>
<sequence>MQTITQTHKTYLKPLATQANQNIKHKTYLKPLTHGNQNIKHIFVYLTLNNYKYIRELFQEFNSYNF</sequence>
<dbReference type="EMBL" id="KZ305119">
    <property type="protein sequence ID" value="PIA25910.1"/>
    <property type="molecule type" value="Genomic_DNA"/>
</dbReference>
<reference evidence="1 2" key="1">
    <citation type="submission" date="2017-09" db="EMBL/GenBank/DDBJ databases">
        <title>WGS assembly of Aquilegia coerulea Goldsmith.</title>
        <authorList>
            <person name="Hodges S."/>
            <person name="Kramer E."/>
            <person name="Nordborg M."/>
            <person name="Tomkins J."/>
            <person name="Borevitz J."/>
            <person name="Derieg N."/>
            <person name="Yan J."/>
            <person name="Mihaltcheva S."/>
            <person name="Hayes R.D."/>
            <person name="Rokhsar D."/>
        </authorList>
    </citation>
    <scope>NUCLEOTIDE SEQUENCE [LARGE SCALE GENOMIC DNA]</scope>
    <source>
        <strain evidence="2">cv. Goldsmith</strain>
    </source>
</reference>
<dbReference type="Proteomes" id="UP000230069">
    <property type="component" value="Unassembled WGS sequence"/>
</dbReference>
<proteinExistence type="predicted"/>
<accession>A0A2G5C3R3</accession>
<gene>
    <name evidence="1" type="ORF">AQUCO_10300003v1</name>
</gene>
<protein>
    <submittedName>
        <fullName evidence="1">Uncharacterized protein</fullName>
    </submittedName>
</protein>